<reference evidence="3 4" key="1">
    <citation type="submission" date="2019-10" db="EMBL/GenBank/DDBJ databases">
        <title>Whole genome shotgun sequence of Acrocarpospora pleiomorpha NBRC 16267.</title>
        <authorList>
            <person name="Ichikawa N."/>
            <person name="Kimura A."/>
            <person name="Kitahashi Y."/>
            <person name="Komaki H."/>
            <person name="Oguchi A."/>
        </authorList>
    </citation>
    <scope>NUCLEOTIDE SEQUENCE [LARGE SCALE GENOMIC DNA]</scope>
    <source>
        <strain evidence="3 4">NBRC 16267</strain>
    </source>
</reference>
<sequence>MNSFTDLLAGLQNVLAPDMLLYAFIGCLLGMVVGVLPGFGPAAATALLFPLTFAIGPVPSLIMMAAVLYGASYGGSITAILLKVPGEASSVATTLDGHAMARTGRAGPALVISAVGGFIACIVAVVGFAVAAPLSRWAVSFGPVEMFALTVFALLISAGLVGKSVTKGLVAVAIGLLLATVGRDPLSGVERLTGGVPGLVDGLDLVPVIMGLFGLTELFATVERRHAERKAIKVERIAPTRQEFAESAGPIARGTILGFFFGLLPGSPGATTAFASYALEKRLAKNPEQFGKGAIQGVAGPEAANNSLSVSTMIPLFALGIPSSATMAIMFGVFTSNGLIPGPRLFSDHPQVAWTIIASIVVGNLMLLVLNVPLVRLWVLVLRTPYPILYAIVVVFLVVGAYSLRNSSFDILVLLGSGLLGYALTKIDVPAAPIALTLVLGDLMEKSMRQTLALSHGSPSGFFSSTTAVVLYTLTVAALVALPISHRLRQRRAARPEPAPSLR</sequence>
<accession>A0A5M3XEA3</accession>
<keyword evidence="4" id="KW-1185">Reference proteome</keyword>
<proteinExistence type="predicted"/>
<dbReference type="Pfam" id="PF01970">
    <property type="entry name" value="TctA"/>
    <property type="match status" value="1"/>
</dbReference>
<feature type="transmembrane region" description="Helical" evidence="1">
    <location>
        <begin position="316"/>
        <end position="340"/>
    </location>
</feature>
<feature type="transmembrane region" description="Helical" evidence="1">
    <location>
        <begin position="137"/>
        <end position="158"/>
    </location>
</feature>
<feature type="domain" description="DUF112" evidence="2">
    <location>
        <begin position="20"/>
        <end position="434"/>
    </location>
</feature>
<feature type="transmembrane region" description="Helical" evidence="1">
    <location>
        <begin position="461"/>
        <end position="482"/>
    </location>
</feature>
<evidence type="ECO:0000259" key="2">
    <source>
        <dbReference type="Pfam" id="PF01970"/>
    </source>
</evidence>
<comment type="caution">
    <text evidence="3">The sequence shown here is derived from an EMBL/GenBank/DDBJ whole genome shotgun (WGS) entry which is preliminary data.</text>
</comment>
<feature type="transmembrane region" description="Helical" evidence="1">
    <location>
        <begin position="46"/>
        <end position="71"/>
    </location>
</feature>
<evidence type="ECO:0000313" key="4">
    <source>
        <dbReference type="Proteomes" id="UP000377595"/>
    </source>
</evidence>
<dbReference type="PANTHER" id="PTHR35342">
    <property type="entry name" value="TRICARBOXYLIC TRANSPORT PROTEIN"/>
    <property type="match status" value="1"/>
</dbReference>
<dbReference type="AlphaFoldDB" id="A0A5M3XEA3"/>
<keyword evidence="1" id="KW-1133">Transmembrane helix</keyword>
<feature type="transmembrane region" description="Helical" evidence="1">
    <location>
        <begin position="20"/>
        <end position="40"/>
    </location>
</feature>
<dbReference type="OrthoDB" id="9781349at2"/>
<dbReference type="EMBL" id="BLAF01000004">
    <property type="protein sequence ID" value="GES17253.1"/>
    <property type="molecule type" value="Genomic_DNA"/>
</dbReference>
<feature type="transmembrane region" description="Helical" evidence="1">
    <location>
        <begin position="352"/>
        <end position="374"/>
    </location>
</feature>
<dbReference type="Proteomes" id="UP000377595">
    <property type="component" value="Unassembled WGS sequence"/>
</dbReference>
<dbReference type="PANTHER" id="PTHR35342:SF5">
    <property type="entry name" value="TRICARBOXYLIC TRANSPORT PROTEIN"/>
    <property type="match status" value="1"/>
</dbReference>
<protein>
    <recommendedName>
        <fullName evidence="2">DUF112 domain-containing protein</fullName>
    </recommendedName>
</protein>
<name>A0A5M3XEA3_9ACTN</name>
<dbReference type="RefSeq" id="WP_155342448.1">
    <property type="nucleotide sequence ID" value="NZ_BAAAHM010000001.1"/>
</dbReference>
<organism evidence="3 4">
    <name type="scientific">Acrocarpospora pleiomorpha</name>
    <dbReference type="NCBI Taxonomy" id="90975"/>
    <lineage>
        <taxon>Bacteria</taxon>
        <taxon>Bacillati</taxon>
        <taxon>Actinomycetota</taxon>
        <taxon>Actinomycetes</taxon>
        <taxon>Streptosporangiales</taxon>
        <taxon>Streptosporangiaceae</taxon>
        <taxon>Acrocarpospora</taxon>
    </lineage>
</organism>
<feature type="transmembrane region" description="Helical" evidence="1">
    <location>
        <begin position="202"/>
        <end position="220"/>
    </location>
</feature>
<keyword evidence="1" id="KW-0812">Transmembrane</keyword>
<dbReference type="InterPro" id="IPR002823">
    <property type="entry name" value="DUF112_TM"/>
</dbReference>
<feature type="transmembrane region" description="Helical" evidence="1">
    <location>
        <begin position="386"/>
        <end position="404"/>
    </location>
</feature>
<evidence type="ECO:0000313" key="3">
    <source>
        <dbReference type="EMBL" id="GES17253.1"/>
    </source>
</evidence>
<evidence type="ECO:0000256" key="1">
    <source>
        <dbReference type="SAM" id="Phobius"/>
    </source>
</evidence>
<keyword evidence="1" id="KW-0472">Membrane</keyword>
<gene>
    <name evidence="3" type="ORF">Aple_001480</name>
</gene>
<feature type="transmembrane region" description="Helical" evidence="1">
    <location>
        <begin position="109"/>
        <end position="131"/>
    </location>
</feature>